<dbReference type="Gene3D" id="3.40.50.620">
    <property type="entry name" value="HUPs"/>
    <property type="match status" value="2"/>
</dbReference>
<keyword evidence="4" id="KW-1185">Reference proteome</keyword>
<dbReference type="PANTHER" id="PTHR46268">
    <property type="entry name" value="STRESS RESPONSE PROTEIN NHAX"/>
    <property type="match status" value="1"/>
</dbReference>
<dbReference type="InterPro" id="IPR006015">
    <property type="entry name" value="Universal_stress_UspA"/>
</dbReference>
<organism evidence="3 4">
    <name type="scientific">Mycolicibacterium tokaiense</name>
    <dbReference type="NCBI Taxonomy" id="39695"/>
    <lineage>
        <taxon>Bacteria</taxon>
        <taxon>Bacillati</taxon>
        <taxon>Actinomycetota</taxon>
        <taxon>Actinomycetes</taxon>
        <taxon>Mycobacteriales</taxon>
        <taxon>Mycobacteriaceae</taxon>
        <taxon>Mycolicibacterium</taxon>
    </lineage>
</organism>
<dbReference type="SUPFAM" id="SSF52402">
    <property type="entry name" value="Adenine nucleotide alpha hydrolases-like"/>
    <property type="match status" value="2"/>
</dbReference>
<accession>A0A378TNM8</accession>
<dbReference type="OrthoDB" id="3174546at2"/>
<evidence type="ECO:0000313" key="4">
    <source>
        <dbReference type="Proteomes" id="UP000254978"/>
    </source>
</evidence>
<gene>
    <name evidence="3" type="ORF">NCTC10821_05930</name>
</gene>
<comment type="similarity">
    <text evidence="1">Belongs to the universal stress protein A family.</text>
</comment>
<evidence type="ECO:0000256" key="1">
    <source>
        <dbReference type="ARBA" id="ARBA00008791"/>
    </source>
</evidence>
<dbReference type="AlphaFoldDB" id="A0A378TNM8"/>
<name>A0A378TNM8_9MYCO</name>
<dbReference type="RefSeq" id="WP_115281077.1">
    <property type="nucleotide sequence ID" value="NZ_AP022600.1"/>
</dbReference>
<proteinExistence type="inferred from homology"/>
<dbReference type="PRINTS" id="PR01438">
    <property type="entry name" value="UNVRSLSTRESS"/>
</dbReference>
<sequence length="319" mass="33405">MVAKTASRHVVVGVDGSALSTAAVIWAAREAHIHGLPLMLVYVTPTLPIESEAALTAAEIEAFTEAEHTRARELLEQACETAARSITPDGAPIRQAVAVLDGPVLSTLVELSREAALMVVGSRGLGTVSRALLGSVSTGLTHHAQCPVAIVHSNDGDGPDPSDGPVVVGVDGSPTSESATALAFEEAHLRGVDLVAVHAWSDMGPIGFPPSNWSPIEWRNIKEREEKLLTERLGEWRRRFPTVTVFPRVVCDQPAPRLLEAAQGAQLLVVGSRGRGGFAGLLLGSVSATVAGAATVPVIVVPADKLVATQPFCHPQPLE</sequence>
<protein>
    <submittedName>
        <fullName evidence="3">Universal stress protein UspA-like protein</fullName>
    </submittedName>
</protein>
<dbReference type="EMBL" id="UGQT01000001">
    <property type="protein sequence ID" value="STZ62361.1"/>
    <property type="molecule type" value="Genomic_DNA"/>
</dbReference>
<evidence type="ECO:0000259" key="2">
    <source>
        <dbReference type="Pfam" id="PF00582"/>
    </source>
</evidence>
<dbReference type="InterPro" id="IPR006016">
    <property type="entry name" value="UspA"/>
</dbReference>
<feature type="domain" description="UspA" evidence="2">
    <location>
        <begin position="165"/>
        <end position="302"/>
    </location>
</feature>
<reference evidence="3 4" key="1">
    <citation type="submission" date="2018-06" db="EMBL/GenBank/DDBJ databases">
        <authorList>
            <consortium name="Pathogen Informatics"/>
            <person name="Doyle S."/>
        </authorList>
    </citation>
    <scope>NUCLEOTIDE SEQUENCE [LARGE SCALE GENOMIC DNA]</scope>
    <source>
        <strain evidence="3 4">NCTC10821</strain>
    </source>
</reference>
<dbReference type="PANTHER" id="PTHR46268:SF6">
    <property type="entry name" value="UNIVERSAL STRESS PROTEIN UP12"/>
    <property type="match status" value="1"/>
</dbReference>
<dbReference type="InterPro" id="IPR014729">
    <property type="entry name" value="Rossmann-like_a/b/a_fold"/>
</dbReference>
<feature type="domain" description="UspA" evidence="2">
    <location>
        <begin position="8"/>
        <end position="152"/>
    </location>
</feature>
<dbReference type="Proteomes" id="UP000254978">
    <property type="component" value="Unassembled WGS sequence"/>
</dbReference>
<evidence type="ECO:0000313" key="3">
    <source>
        <dbReference type="EMBL" id="STZ62361.1"/>
    </source>
</evidence>
<dbReference type="Pfam" id="PF00582">
    <property type="entry name" value="Usp"/>
    <property type="match status" value="2"/>
</dbReference>